<dbReference type="CDD" id="cd17321">
    <property type="entry name" value="MFS_MMR_MDR_like"/>
    <property type="match status" value="1"/>
</dbReference>
<feature type="transmembrane region" description="Helical" evidence="7">
    <location>
        <begin position="47"/>
        <end position="65"/>
    </location>
</feature>
<comment type="caution">
    <text evidence="9">The sequence shown here is derived from an EMBL/GenBank/DDBJ whole genome shotgun (WGS) entry which is preliminary data.</text>
</comment>
<evidence type="ECO:0000256" key="3">
    <source>
        <dbReference type="ARBA" id="ARBA00022475"/>
    </source>
</evidence>
<feature type="transmembrane region" description="Helical" evidence="7">
    <location>
        <begin position="265"/>
        <end position="286"/>
    </location>
</feature>
<dbReference type="Gene3D" id="1.20.1250.20">
    <property type="entry name" value="MFS general substrate transporter like domains"/>
    <property type="match status" value="1"/>
</dbReference>
<dbReference type="PANTHER" id="PTHR42718">
    <property type="entry name" value="MAJOR FACILITATOR SUPERFAMILY MULTIDRUG TRANSPORTER MFSC"/>
    <property type="match status" value="1"/>
</dbReference>
<accession>G9Y4U0</accession>
<keyword evidence="3" id="KW-1003">Cell membrane</keyword>
<dbReference type="InterPro" id="IPR020846">
    <property type="entry name" value="MFS_dom"/>
</dbReference>
<dbReference type="PRINTS" id="PR01036">
    <property type="entry name" value="TCRTETB"/>
</dbReference>
<evidence type="ECO:0000256" key="4">
    <source>
        <dbReference type="ARBA" id="ARBA00022692"/>
    </source>
</evidence>
<feature type="transmembrane region" description="Helical" evidence="7">
    <location>
        <begin position="161"/>
        <end position="186"/>
    </location>
</feature>
<gene>
    <name evidence="9" type="ORF">HMPREF0454_01604</name>
</gene>
<dbReference type="EMBL" id="AGCI01000031">
    <property type="protein sequence ID" value="EHM44291.1"/>
    <property type="molecule type" value="Genomic_DNA"/>
</dbReference>
<dbReference type="GO" id="GO:0022857">
    <property type="term" value="F:transmembrane transporter activity"/>
    <property type="evidence" value="ECO:0007669"/>
    <property type="project" value="InterPro"/>
</dbReference>
<evidence type="ECO:0000259" key="8">
    <source>
        <dbReference type="PROSITE" id="PS50850"/>
    </source>
</evidence>
<dbReference type="PROSITE" id="PS50850">
    <property type="entry name" value="MFS"/>
    <property type="match status" value="1"/>
</dbReference>
<dbReference type="HOGENOM" id="CLU_000960_28_2_6"/>
<feature type="transmembrane region" description="Helical" evidence="7">
    <location>
        <begin position="198"/>
        <end position="216"/>
    </location>
</feature>
<feature type="domain" description="Major facilitator superfamily (MFS) profile" evidence="8">
    <location>
        <begin position="11"/>
        <end position="490"/>
    </location>
</feature>
<dbReference type="PATRIC" id="fig|1002364.3.peg.1465"/>
<feature type="transmembrane region" description="Helical" evidence="7">
    <location>
        <begin position="467"/>
        <end position="486"/>
    </location>
</feature>
<keyword evidence="6 7" id="KW-0472">Membrane</keyword>
<keyword evidence="5 7" id="KW-1133">Transmembrane helix</keyword>
<reference evidence="9 10" key="1">
    <citation type="submission" date="2011-08" db="EMBL/GenBank/DDBJ databases">
        <authorList>
            <person name="Weinstock G."/>
            <person name="Sodergren E."/>
            <person name="Clifton S."/>
            <person name="Fulton L."/>
            <person name="Fulton B."/>
            <person name="Courtney L."/>
            <person name="Fronick C."/>
            <person name="Harrison M."/>
            <person name="Strong C."/>
            <person name="Farmer C."/>
            <person name="Delahaunty K."/>
            <person name="Markovic C."/>
            <person name="Hall O."/>
            <person name="Minx P."/>
            <person name="Tomlinson C."/>
            <person name="Mitreva M."/>
            <person name="Hou S."/>
            <person name="Chen J."/>
            <person name="Wollam A."/>
            <person name="Pepin K.H."/>
            <person name="Johnson M."/>
            <person name="Bhonagiri V."/>
            <person name="Zhang X."/>
            <person name="Suruliraj S."/>
            <person name="Warren W."/>
            <person name="Chinwalla A."/>
            <person name="Mardis E.R."/>
            <person name="Wilson R.K."/>
        </authorList>
    </citation>
    <scope>NUCLEOTIDE SEQUENCE [LARGE SCALE GENOMIC DNA]</scope>
    <source>
        <strain evidence="9 10">ATCC 51873</strain>
    </source>
</reference>
<feature type="transmembrane region" description="Helical" evidence="7">
    <location>
        <begin position="331"/>
        <end position="351"/>
    </location>
</feature>
<evidence type="ECO:0000256" key="7">
    <source>
        <dbReference type="SAM" id="Phobius"/>
    </source>
</evidence>
<feature type="transmembrane region" description="Helical" evidence="7">
    <location>
        <begin position="357"/>
        <end position="381"/>
    </location>
</feature>
<dbReference type="InterPro" id="IPR036259">
    <property type="entry name" value="MFS_trans_sf"/>
</dbReference>
<dbReference type="Pfam" id="PF07690">
    <property type="entry name" value="MFS_1"/>
    <property type="match status" value="1"/>
</dbReference>
<dbReference type="GO" id="GO:0005886">
    <property type="term" value="C:plasma membrane"/>
    <property type="evidence" value="ECO:0007669"/>
    <property type="project" value="UniProtKB-SubCell"/>
</dbReference>
<sequence>MMMNANQRWLTLAIVSSALFLIVVDMTVLYTALPKLTLSLNANASEKLWIINAYPLVVAGLLPAAGMLSDRIGHKKLFMYGLPVFALASLCAAFSPNAPLLIASRVFLAVGAAMMMPPTLSIIRHTFTEPKERSLAIGIWSAVASGGAAIGPVIGGMLLEYFWWGAVFLINVPVVLIVLPFAKWLIPTDRQTKQRPCDYLGSVQVLIGLVAAIYALKELSKTQPSLLLMLTSAALGIAFLTIFVRRQRRLDTPMIDFSLFSNRMFTSGVAIALVAMLAMVGIELVLSQRLQLVVGLSPLEAALYILPIPLAAALAGPLAGVLQPKYGERNLVMGGLTITALGIAGLALRYNESLLEILIYLAAIGCGIGASFTAASTAIMFNAPNEKAGMAASIEDVAYELGSVLGITLLGGMMTAVYSSSLVLPAQISLDSAAFDSIDETLKLAKTLNVEQAQWVIDQAHSAFDNAFVYVLVSAAILLVVSAITLKRIR</sequence>
<feature type="transmembrane region" description="Helical" evidence="7">
    <location>
        <begin position="222"/>
        <end position="244"/>
    </location>
</feature>
<feature type="transmembrane region" description="Helical" evidence="7">
    <location>
        <begin position="102"/>
        <end position="123"/>
    </location>
</feature>
<protein>
    <submittedName>
        <fullName evidence="9">Drug resistance MFS transporter, drug:H+ antiporter-2 family</fullName>
    </submittedName>
</protein>
<dbReference type="InterPro" id="IPR011701">
    <property type="entry name" value="MFS"/>
</dbReference>
<dbReference type="Proteomes" id="UP000005959">
    <property type="component" value="Unassembled WGS sequence"/>
</dbReference>
<comment type="subcellular location">
    <subcellularLocation>
        <location evidence="1">Cell membrane</location>
        <topology evidence="1">Multi-pass membrane protein</topology>
    </subcellularLocation>
</comment>
<feature type="transmembrane region" description="Helical" evidence="7">
    <location>
        <begin position="301"/>
        <end position="319"/>
    </location>
</feature>
<evidence type="ECO:0000256" key="6">
    <source>
        <dbReference type="ARBA" id="ARBA00023136"/>
    </source>
</evidence>
<feature type="transmembrane region" description="Helical" evidence="7">
    <location>
        <begin position="135"/>
        <end position="155"/>
    </location>
</feature>
<evidence type="ECO:0000313" key="9">
    <source>
        <dbReference type="EMBL" id="EHM44291.1"/>
    </source>
</evidence>
<evidence type="ECO:0000313" key="10">
    <source>
        <dbReference type="Proteomes" id="UP000005959"/>
    </source>
</evidence>
<evidence type="ECO:0000256" key="5">
    <source>
        <dbReference type="ARBA" id="ARBA00022989"/>
    </source>
</evidence>
<dbReference type="AlphaFoldDB" id="G9Y4U0"/>
<keyword evidence="4 7" id="KW-0812">Transmembrane</keyword>
<keyword evidence="2" id="KW-0813">Transport</keyword>
<organism evidence="9 10">
    <name type="scientific">Hafnia alvei ATCC 51873</name>
    <dbReference type="NCBI Taxonomy" id="1002364"/>
    <lineage>
        <taxon>Bacteria</taxon>
        <taxon>Pseudomonadati</taxon>
        <taxon>Pseudomonadota</taxon>
        <taxon>Gammaproteobacteria</taxon>
        <taxon>Enterobacterales</taxon>
        <taxon>Hafniaceae</taxon>
        <taxon>Hafnia</taxon>
    </lineage>
</organism>
<dbReference type="SUPFAM" id="SSF103473">
    <property type="entry name" value="MFS general substrate transporter"/>
    <property type="match status" value="1"/>
</dbReference>
<dbReference type="PANTHER" id="PTHR42718:SF47">
    <property type="entry name" value="METHYL VIOLOGEN RESISTANCE PROTEIN SMVA"/>
    <property type="match status" value="1"/>
</dbReference>
<evidence type="ECO:0000256" key="1">
    <source>
        <dbReference type="ARBA" id="ARBA00004651"/>
    </source>
</evidence>
<feature type="transmembrane region" description="Helical" evidence="7">
    <location>
        <begin position="401"/>
        <end position="420"/>
    </location>
</feature>
<proteinExistence type="predicted"/>
<name>G9Y4U0_HAFAL</name>
<evidence type="ECO:0000256" key="2">
    <source>
        <dbReference type="ARBA" id="ARBA00022448"/>
    </source>
</evidence>
<dbReference type="Gene3D" id="1.20.1720.10">
    <property type="entry name" value="Multidrug resistance protein D"/>
    <property type="match status" value="1"/>
</dbReference>
<feature type="transmembrane region" description="Helical" evidence="7">
    <location>
        <begin position="77"/>
        <end position="96"/>
    </location>
</feature>